<protein>
    <submittedName>
        <fullName evidence="2">Uncharacterized protein</fullName>
    </submittedName>
</protein>
<feature type="region of interest" description="Disordered" evidence="1">
    <location>
        <begin position="1"/>
        <end position="36"/>
    </location>
</feature>
<dbReference type="EMBL" id="CVQH01020585">
    <property type="protein sequence ID" value="CRK27986.1"/>
    <property type="molecule type" value="Genomic_DNA"/>
</dbReference>
<proteinExistence type="predicted"/>
<accession>A0A0G4M120</accession>
<gene>
    <name evidence="2" type="ORF">BN1708_015047</name>
</gene>
<dbReference type="Proteomes" id="UP000044602">
    <property type="component" value="Unassembled WGS sequence"/>
</dbReference>
<name>A0A0G4M120_VERLO</name>
<evidence type="ECO:0000256" key="1">
    <source>
        <dbReference type="SAM" id="MobiDB-lite"/>
    </source>
</evidence>
<organism evidence="2 3">
    <name type="scientific">Verticillium longisporum</name>
    <name type="common">Verticillium dahliae var. longisporum</name>
    <dbReference type="NCBI Taxonomy" id="100787"/>
    <lineage>
        <taxon>Eukaryota</taxon>
        <taxon>Fungi</taxon>
        <taxon>Dikarya</taxon>
        <taxon>Ascomycota</taxon>
        <taxon>Pezizomycotina</taxon>
        <taxon>Sordariomycetes</taxon>
        <taxon>Hypocreomycetidae</taxon>
        <taxon>Glomerellales</taxon>
        <taxon>Plectosphaerellaceae</taxon>
        <taxon>Verticillium</taxon>
    </lineage>
</organism>
<keyword evidence="3" id="KW-1185">Reference proteome</keyword>
<sequence length="36" mass="4006">MTSSELASQMESVAVENGDPEFNYQQGIRQGGEWDD</sequence>
<feature type="compositionally biased region" description="Polar residues" evidence="1">
    <location>
        <begin position="1"/>
        <end position="11"/>
    </location>
</feature>
<evidence type="ECO:0000313" key="3">
    <source>
        <dbReference type="Proteomes" id="UP000044602"/>
    </source>
</evidence>
<evidence type="ECO:0000313" key="2">
    <source>
        <dbReference type="EMBL" id="CRK27986.1"/>
    </source>
</evidence>
<reference evidence="2 3" key="1">
    <citation type="submission" date="2015-05" db="EMBL/GenBank/DDBJ databases">
        <authorList>
            <person name="Wang D.B."/>
            <person name="Wang M."/>
        </authorList>
    </citation>
    <scope>NUCLEOTIDE SEQUENCE [LARGE SCALE GENOMIC DNA]</scope>
    <source>
        <strain evidence="2">VL1</strain>
    </source>
</reference>
<dbReference type="AlphaFoldDB" id="A0A0G4M120"/>